<evidence type="ECO:0000256" key="1">
    <source>
        <dbReference type="ARBA" id="ARBA00022443"/>
    </source>
</evidence>
<reference evidence="6" key="1">
    <citation type="journal article" date="2020" name="bioRxiv">
        <title>Whole genome comparisons of ergot fungi reveals the divergence and evolution of species within the genus Claviceps are the result of varying mechanisms driving genome evolution and host range expansion.</title>
        <authorList>
            <person name="Wyka S.A."/>
            <person name="Mondo S.J."/>
            <person name="Liu M."/>
            <person name="Dettman J."/>
            <person name="Nalam V."/>
            <person name="Broders K.D."/>
        </authorList>
    </citation>
    <scope>NUCLEOTIDE SEQUENCE</scope>
    <source>
        <strain evidence="6">CCC 602</strain>
    </source>
</reference>
<evidence type="ECO:0000256" key="4">
    <source>
        <dbReference type="SAM" id="Phobius"/>
    </source>
</evidence>
<keyword evidence="1 2" id="KW-0728">SH3 domain</keyword>
<organism evidence="6 7">
    <name type="scientific">Claviceps pusilla</name>
    <dbReference type="NCBI Taxonomy" id="123648"/>
    <lineage>
        <taxon>Eukaryota</taxon>
        <taxon>Fungi</taxon>
        <taxon>Dikarya</taxon>
        <taxon>Ascomycota</taxon>
        <taxon>Pezizomycotina</taxon>
        <taxon>Sordariomycetes</taxon>
        <taxon>Hypocreomycetidae</taxon>
        <taxon>Hypocreales</taxon>
        <taxon>Clavicipitaceae</taxon>
        <taxon>Claviceps</taxon>
    </lineage>
</organism>
<feature type="compositionally biased region" description="Low complexity" evidence="3">
    <location>
        <begin position="157"/>
        <end position="172"/>
    </location>
</feature>
<accession>A0A9P7ND81</accession>
<evidence type="ECO:0000313" key="6">
    <source>
        <dbReference type="EMBL" id="KAG6011385.1"/>
    </source>
</evidence>
<dbReference type="Gene3D" id="2.30.30.40">
    <property type="entry name" value="SH3 Domains"/>
    <property type="match status" value="1"/>
</dbReference>
<dbReference type="PROSITE" id="PS50002">
    <property type="entry name" value="SH3"/>
    <property type="match status" value="1"/>
</dbReference>
<evidence type="ECO:0000256" key="2">
    <source>
        <dbReference type="PROSITE-ProRule" id="PRU00192"/>
    </source>
</evidence>
<feature type="transmembrane region" description="Helical" evidence="4">
    <location>
        <begin position="181"/>
        <end position="202"/>
    </location>
</feature>
<feature type="region of interest" description="Disordered" evidence="3">
    <location>
        <begin position="260"/>
        <end position="317"/>
    </location>
</feature>
<dbReference type="EMBL" id="SRPW01000888">
    <property type="protein sequence ID" value="KAG6011385.1"/>
    <property type="molecule type" value="Genomic_DNA"/>
</dbReference>
<keyword evidence="4" id="KW-1133">Transmembrane helix</keyword>
<dbReference type="InterPro" id="IPR035521">
    <property type="entry name" value="Fus1_SH3"/>
</dbReference>
<evidence type="ECO:0000256" key="3">
    <source>
        <dbReference type="SAM" id="MobiDB-lite"/>
    </source>
</evidence>
<keyword evidence="4" id="KW-0472">Membrane</keyword>
<dbReference type="SMART" id="SM00326">
    <property type="entry name" value="SH3"/>
    <property type="match status" value="1"/>
</dbReference>
<dbReference type="InterPro" id="IPR001452">
    <property type="entry name" value="SH3_domain"/>
</dbReference>
<dbReference type="InterPro" id="IPR036028">
    <property type="entry name" value="SH3-like_dom_sf"/>
</dbReference>
<keyword evidence="4" id="KW-0812">Transmembrane</keyword>
<gene>
    <name evidence="6" type="ORF">E4U43_008353</name>
</gene>
<evidence type="ECO:0000259" key="5">
    <source>
        <dbReference type="PROSITE" id="PS50002"/>
    </source>
</evidence>
<dbReference type="AlphaFoldDB" id="A0A9P7ND81"/>
<dbReference type="OrthoDB" id="5340910at2759"/>
<dbReference type="Proteomes" id="UP000748025">
    <property type="component" value="Unassembled WGS sequence"/>
</dbReference>
<evidence type="ECO:0000313" key="7">
    <source>
        <dbReference type="Proteomes" id="UP000748025"/>
    </source>
</evidence>
<feature type="region of interest" description="Disordered" evidence="3">
    <location>
        <begin position="135"/>
        <end position="176"/>
    </location>
</feature>
<feature type="compositionally biased region" description="Pro residues" evidence="3">
    <location>
        <begin position="612"/>
        <end position="623"/>
    </location>
</feature>
<feature type="compositionally biased region" description="Polar residues" evidence="3">
    <location>
        <begin position="552"/>
        <end position="569"/>
    </location>
</feature>
<dbReference type="Pfam" id="PF14604">
    <property type="entry name" value="SH3_9"/>
    <property type="match status" value="1"/>
</dbReference>
<protein>
    <recommendedName>
        <fullName evidence="5">SH3 domain-containing protein</fullName>
    </recommendedName>
</protein>
<sequence>MLHPHRHHHDVARGIIDKMEEILHKPFAEKRASHENEENESEDGGSEAVIIHTVYKTLSPTFSGPVAGYSTLLEGPAPEATPATEPTHIQAVTPIAKAATKTSGQSPSPSSSSPVPTAIRRPLTASGLDTILAEATGKPKSPSMDLGVPTAILGTVPTDTSTSQSSTPQDSSNETSVGTKAGIAFGVLGGVLVVGLIAYLLFSHRRRQALNARLSADNEKYPSNGRPFETMTIRSDPHAPRISLRPVTQFLPAWGLDKRASKGAGAAPAPPAAPIKSNGQNNTQNNPQNSAQNSAQVNGMRDRSATSQSTHVGNPFGSQAERVLEPTIPEHGKLPPSDPFTAAGPAIATDAGTAGALARKTSMRNGGPRPLDLTLAPATAPIPASPADTEFSMTSLSPSSAVSQSKGAAAIAAAGGPHNSNVHRVQLDFKPSLEDEMEMKAGELVRLLHEYDDGWALCIRLDRSQQGVVPRTCLSTRPVKPRSPEGGPRPGPPVNPSGQFPRGLPGRPMTPQGRSMTSQSMPQVRPMTSQGLPQGRPMTPQNVPQGPPRTGLSGTASRPISPLGPSQSPGPRCNEPSPEVPASRPKTPMGSATRRLDHVPGAPPTNQAGSPPSGPPSTLPPEPIVRKPIPGQAY</sequence>
<keyword evidence="7" id="KW-1185">Reference proteome</keyword>
<feature type="compositionally biased region" description="Low complexity" evidence="3">
    <location>
        <begin position="277"/>
        <end position="298"/>
    </location>
</feature>
<feature type="domain" description="SH3" evidence="5">
    <location>
        <begin position="418"/>
        <end position="479"/>
    </location>
</feature>
<name>A0A9P7ND81_9HYPO</name>
<dbReference type="CDD" id="cd11854">
    <property type="entry name" value="SH3_Fus1p"/>
    <property type="match status" value="1"/>
</dbReference>
<dbReference type="SUPFAM" id="SSF50044">
    <property type="entry name" value="SH3-domain"/>
    <property type="match status" value="1"/>
</dbReference>
<feature type="region of interest" description="Disordered" evidence="3">
    <location>
        <begin position="472"/>
        <end position="634"/>
    </location>
</feature>
<comment type="caution">
    <text evidence="6">The sequence shown here is derived from an EMBL/GenBank/DDBJ whole genome shotgun (WGS) entry which is preliminary data.</text>
</comment>
<feature type="region of interest" description="Disordered" evidence="3">
    <location>
        <begin position="97"/>
        <end position="119"/>
    </location>
</feature>
<proteinExistence type="predicted"/>
<feature type="compositionally biased region" description="Polar residues" evidence="3">
    <location>
        <begin position="512"/>
        <end position="532"/>
    </location>
</feature>